<reference evidence="1 2" key="1">
    <citation type="submission" date="2020-08" db="EMBL/GenBank/DDBJ databases">
        <title>Genomic Encyclopedia of Type Strains, Phase IV (KMG-IV): sequencing the most valuable type-strain genomes for metagenomic binning, comparative biology and taxonomic classification.</title>
        <authorList>
            <person name="Goeker M."/>
        </authorList>
    </citation>
    <scope>NUCLEOTIDE SEQUENCE [LARGE SCALE GENOMIC DNA]</scope>
    <source>
        <strain evidence="1 2">DSM 29348</strain>
    </source>
</reference>
<organism evidence="1 2">
    <name type="scientific">Sphingobium fontiphilum</name>
    <dbReference type="NCBI Taxonomy" id="944425"/>
    <lineage>
        <taxon>Bacteria</taxon>
        <taxon>Pseudomonadati</taxon>
        <taxon>Pseudomonadota</taxon>
        <taxon>Alphaproteobacteria</taxon>
        <taxon>Sphingomonadales</taxon>
        <taxon>Sphingomonadaceae</taxon>
        <taxon>Sphingobium</taxon>
    </lineage>
</organism>
<evidence type="ECO:0000313" key="2">
    <source>
        <dbReference type="Proteomes" id="UP000552757"/>
    </source>
</evidence>
<accession>A0A7W6DGM9</accession>
<name>A0A7W6DGM9_9SPHN</name>
<sequence>MNILVPMHKHPTAALSTGHQVIFRIAIDNSMSDDYSAVTAGYPVTHRIETLVTDMKIHSVLALALGLAAVPAAAQTAETAAAPQATTAAALEIKGGEILWSADGRRIGRVERVRGSTVAVVADMKMVYVPLETVSASDRGLVSTLTRKEISRL</sequence>
<evidence type="ECO:0008006" key="3">
    <source>
        <dbReference type="Google" id="ProtNLM"/>
    </source>
</evidence>
<dbReference type="AlphaFoldDB" id="A0A7W6DGM9"/>
<proteinExistence type="predicted"/>
<dbReference type="RefSeq" id="WP_183955327.1">
    <property type="nucleotide sequence ID" value="NZ_JACIEB010000004.1"/>
</dbReference>
<protein>
    <recommendedName>
        <fullName evidence="3">PRC-barrel domain-containing protein</fullName>
    </recommendedName>
</protein>
<dbReference type="Proteomes" id="UP000552757">
    <property type="component" value="Unassembled WGS sequence"/>
</dbReference>
<dbReference type="EMBL" id="JACIEB010000004">
    <property type="protein sequence ID" value="MBB3982239.1"/>
    <property type="molecule type" value="Genomic_DNA"/>
</dbReference>
<gene>
    <name evidence="1" type="ORF">GGR44_001902</name>
</gene>
<comment type="caution">
    <text evidence="1">The sequence shown here is derived from an EMBL/GenBank/DDBJ whole genome shotgun (WGS) entry which is preliminary data.</text>
</comment>
<evidence type="ECO:0000313" key="1">
    <source>
        <dbReference type="EMBL" id="MBB3982239.1"/>
    </source>
</evidence>
<keyword evidence="2" id="KW-1185">Reference proteome</keyword>